<sequence length="302" mass="34306">MSRTKKIRIIVPIVVILFLGAYGRHRQLDQESNIVGRLQEKDMNEISGIAASGITKGLYYIHNDSGDTSRFFAILPTGELKSTIYFKGDNRSGYGVFDCEDIAVGPGPVTGKSYVYLGDIGDNGATRPYLTVYRMEEKKEWATTQKLNASADPIHLKYPDGPKDAETLMIDPIEKLMYIVSKRQDSVTVYTSPLNYKVNDTVVMTKRCKLFFKGLKLFKWITAGDISKDGRQVLIKSYTKVYYWQRIGNEPIWQTVQRTPQQLPYTQEKQGEAIGFTPDGKGYYTCSEGVYTPIYYYPIPQK</sequence>
<dbReference type="SUPFAM" id="SSF75011">
    <property type="entry name" value="3-carboxy-cis,cis-mucoante lactonizing enzyme"/>
    <property type="match status" value="1"/>
</dbReference>
<accession>A0A562U6X9</accession>
<dbReference type="AlphaFoldDB" id="A0A562U6X9"/>
<protein>
    <submittedName>
        <fullName evidence="1">Uncharacterized protein</fullName>
    </submittedName>
</protein>
<name>A0A562U6X9_9SPHI</name>
<dbReference type="EMBL" id="VLLI01000004">
    <property type="protein sequence ID" value="TWJ01562.1"/>
    <property type="molecule type" value="Genomic_DNA"/>
</dbReference>
<dbReference type="OrthoDB" id="9798438at2"/>
<comment type="caution">
    <text evidence="1">The sequence shown here is derived from an EMBL/GenBank/DDBJ whole genome shotgun (WGS) entry which is preliminary data.</text>
</comment>
<reference evidence="1 2" key="1">
    <citation type="submission" date="2019-07" db="EMBL/GenBank/DDBJ databases">
        <title>Genomic Encyclopedia of Archaeal and Bacterial Type Strains, Phase II (KMG-II): from individual species to whole genera.</title>
        <authorList>
            <person name="Goeker M."/>
        </authorList>
    </citation>
    <scope>NUCLEOTIDE SEQUENCE [LARGE SCALE GENOMIC DNA]</scope>
    <source>
        <strain evidence="1 2">ATCC BAA-1854</strain>
    </source>
</reference>
<dbReference type="RefSeq" id="WP_144911597.1">
    <property type="nucleotide sequence ID" value="NZ_VLLI01000004.1"/>
</dbReference>
<proteinExistence type="predicted"/>
<evidence type="ECO:0000313" key="2">
    <source>
        <dbReference type="Proteomes" id="UP000317010"/>
    </source>
</evidence>
<dbReference type="Proteomes" id="UP000317010">
    <property type="component" value="Unassembled WGS sequence"/>
</dbReference>
<organism evidence="1 2">
    <name type="scientific">Mucilaginibacter frigoritolerans</name>
    <dbReference type="NCBI Taxonomy" id="652788"/>
    <lineage>
        <taxon>Bacteria</taxon>
        <taxon>Pseudomonadati</taxon>
        <taxon>Bacteroidota</taxon>
        <taxon>Sphingobacteriia</taxon>
        <taxon>Sphingobacteriales</taxon>
        <taxon>Sphingobacteriaceae</taxon>
        <taxon>Mucilaginibacter</taxon>
    </lineage>
</organism>
<gene>
    <name evidence="1" type="ORF">JN11_01713</name>
</gene>
<evidence type="ECO:0000313" key="1">
    <source>
        <dbReference type="EMBL" id="TWJ01562.1"/>
    </source>
</evidence>
<keyword evidence="2" id="KW-1185">Reference proteome</keyword>